<dbReference type="PANTHER" id="PTHR46844:SF1">
    <property type="entry name" value="SLR5058 PROTEIN"/>
    <property type="match status" value="1"/>
</dbReference>
<keyword evidence="1" id="KW-0812">Transmembrane</keyword>
<dbReference type="EMBL" id="JAIZAY010000010">
    <property type="protein sequence ID" value="KAJ8035375.1"/>
    <property type="molecule type" value="Genomic_DNA"/>
</dbReference>
<dbReference type="InterPro" id="IPR013783">
    <property type="entry name" value="Ig-like_fold"/>
</dbReference>
<organism evidence="3 4">
    <name type="scientific">Holothuria leucospilota</name>
    <name type="common">Black long sea cucumber</name>
    <name type="synonym">Mertensiothuria leucospilota</name>
    <dbReference type="NCBI Taxonomy" id="206669"/>
    <lineage>
        <taxon>Eukaryota</taxon>
        <taxon>Metazoa</taxon>
        <taxon>Echinodermata</taxon>
        <taxon>Eleutherozoa</taxon>
        <taxon>Echinozoa</taxon>
        <taxon>Holothuroidea</taxon>
        <taxon>Aspidochirotacea</taxon>
        <taxon>Aspidochirotida</taxon>
        <taxon>Holothuriidae</taxon>
        <taxon>Holothuria</taxon>
    </lineage>
</organism>
<dbReference type="Proteomes" id="UP001152320">
    <property type="component" value="Chromosome 10"/>
</dbReference>
<dbReference type="AlphaFoldDB" id="A0A9Q1BZB9"/>
<dbReference type="Gene3D" id="3.40.50.300">
    <property type="entry name" value="P-loop containing nucleotide triphosphate hydrolases"/>
    <property type="match status" value="1"/>
</dbReference>
<evidence type="ECO:0000313" key="4">
    <source>
        <dbReference type="Proteomes" id="UP001152320"/>
    </source>
</evidence>
<dbReference type="Gene3D" id="2.60.40.10">
    <property type="entry name" value="Immunoglobulins"/>
    <property type="match status" value="1"/>
</dbReference>
<dbReference type="SUPFAM" id="SSF48726">
    <property type="entry name" value="Immunoglobulin"/>
    <property type="match status" value="1"/>
</dbReference>
<dbReference type="InterPro" id="IPR003599">
    <property type="entry name" value="Ig_sub"/>
</dbReference>
<protein>
    <recommendedName>
        <fullName evidence="2">Ig-like domain-containing protein</fullName>
    </recommendedName>
</protein>
<gene>
    <name evidence="3" type="ORF">HOLleu_22584</name>
</gene>
<reference evidence="3" key="1">
    <citation type="submission" date="2021-10" db="EMBL/GenBank/DDBJ databases">
        <title>Tropical sea cucumber genome reveals ecological adaptation and Cuvierian tubules defense mechanism.</title>
        <authorList>
            <person name="Chen T."/>
        </authorList>
    </citation>
    <scope>NUCLEOTIDE SEQUENCE</scope>
    <source>
        <strain evidence="3">Nanhai2018</strain>
        <tissue evidence="3">Muscle</tissue>
    </source>
</reference>
<evidence type="ECO:0000259" key="2">
    <source>
        <dbReference type="PROSITE" id="PS50835"/>
    </source>
</evidence>
<feature type="domain" description="Ig-like" evidence="2">
    <location>
        <begin position="125"/>
        <end position="222"/>
    </location>
</feature>
<dbReference type="SMART" id="SM00409">
    <property type="entry name" value="IG"/>
    <property type="match status" value="1"/>
</dbReference>
<dbReference type="PANTHER" id="PTHR46844">
    <property type="entry name" value="SLR5058 PROTEIN"/>
    <property type="match status" value="1"/>
</dbReference>
<name>A0A9Q1BZB9_HOLLE</name>
<dbReference type="InterPro" id="IPR007110">
    <property type="entry name" value="Ig-like_dom"/>
</dbReference>
<feature type="transmembrane region" description="Helical" evidence="1">
    <location>
        <begin position="247"/>
        <end position="272"/>
    </location>
</feature>
<evidence type="ECO:0000313" key="3">
    <source>
        <dbReference type="EMBL" id="KAJ8035375.1"/>
    </source>
</evidence>
<keyword evidence="1" id="KW-0472">Membrane</keyword>
<proteinExistence type="predicted"/>
<dbReference type="InterPro" id="IPR036179">
    <property type="entry name" value="Ig-like_dom_sf"/>
</dbReference>
<keyword evidence="4" id="KW-1185">Reference proteome</keyword>
<keyword evidence="1" id="KW-1133">Transmembrane helix</keyword>
<dbReference type="InterPro" id="IPR027417">
    <property type="entry name" value="P-loop_NTPase"/>
</dbReference>
<sequence>MSLYKLFIAVTISSQIRCPRNIQIEKGDNKTISCNFVEKQLHSLYWYKGNTASSGPILQIENGQPGGSKLGEGHYMMTRSGAMTIINTTVEQEGVYSVLVYFTEEDLESTTIIINVTVTPSPPCPKINVCDSCEECSKATVTISNLTCRINFSRPKIPVEWVVVSKTGISLTMDPPVIQKDDSTNTWKSSVRLSYEPSSCNQKAILQCVAQDDSHILEYAVSSVILYTGNCSGKNTTDTNLLLHGRVAIYVVYPIAIIAAVVICFICCILIYRNCGPNGTEKNMTAESQSLLSSENECDDEGKHLKSYLENFYKSMKYAAVLPWVEVPFDAFYTSCECIVIDGNGTKMPVKSDNLFSNDHIQKIIRKNQTVLINGNCAFGRTMLAKGLLQQWAREKKHDFIFIYLPLEGTQPNTRILDILKQEMNLTKYSDDKIKRIIEQYKCLIMLDGLDKINLASKQWISSELEETATSGPSSLSPVKHSDANFTVKDVLNQFRKGTYPKLGVWATTQDMNQTYPWFSKLVSPVEIKGYLKEQVEECVSTICSFYVNLKHISDNFCIELLKPKASKRMSGEEHTAEESNCNRDFFKATEVSNLSCDNSKNKIKQGAGTSGIYRERIKHITSQVHEFLEDQCIYDEFKVDPYILLLVIHIVSAKASDVLWQLREVQINNISKLMHLVVTCLEQTYIQIQGKHSPPPEEFQTIKLKLGEMAYNRMFSKSAGHLPPSVYKHPDESCALAIGLLKEDLRKDKKGDVSCPELLFRHELLKDYLTAVYIDQDSTYFDELMATLKKEKNDPYVGVLKFISCNGYQLNRFYNDLMELEMYNNVIDCIHRRKDFDKTHGILSKFCTREVYLARLENKQHQNAVRTFCKLCKRQDVKRFNVVSFHYQIKLHKLYFQQSCPKEFWKSLDLPKVETLGFVCNNFSDEEFISVLIFFGENAVTSKLSFVDCNIPVELSESTIHSLKQRIGTNMRVQRKTDQVDPSPCELDYYTGKWSTVYL</sequence>
<dbReference type="OrthoDB" id="6350458at2759"/>
<accession>A0A9Q1BZB9</accession>
<comment type="caution">
    <text evidence="3">The sequence shown here is derived from an EMBL/GenBank/DDBJ whole genome shotgun (WGS) entry which is preliminary data.</text>
</comment>
<evidence type="ECO:0000256" key="1">
    <source>
        <dbReference type="SAM" id="Phobius"/>
    </source>
</evidence>
<dbReference type="PROSITE" id="PS50835">
    <property type="entry name" value="IG_LIKE"/>
    <property type="match status" value="1"/>
</dbReference>